<evidence type="ECO:0000313" key="2">
    <source>
        <dbReference type="EMBL" id="CAB4205545.1"/>
    </source>
</evidence>
<dbReference type="EMBL" id="LR797504">
    <property type="protein sequence ID" value="CAB4221603.1"/>
    <property type="molecule type" value="Genomic_DNA"/>
</dbReference>
<gene>
    <name evidence="1" type="ORF">UFOVP1286_7</name>
    <name evidence="2" type="ORF">UFOVP1407_37</name>
    <name evidence="3" type="ORF">UFOVP1640_4</name>
</gene>
<evidence type="ECO:0000313" key="3">
    <source>
        <dbReference type="EMBL" id="CAB4221603.1"/>
    </source>
</evidence>
<dbReference type="EMBL" id="LR797247">
    <property type="protein sequence ID" value="CAB4195242.1"/>
    <property type="molecule type" value="Genomic_DNA"/>
</dbReference>
<reference evidence="2" key="1">
    <citation type="submission" date="2020-05" db="EMBL/GenBank/DDBJ databases">
        <authorList>
            <person name="Chiriac C."/>
            <person name="Salcher M."/>
            <person name="Ghai R."/>
            <person name="Kavagutti S V."/>
        </authorList>
    </citation>
    <scope>NUCLEOTIDE SEQUENCE</scope>
</reference>
<organism evidence="2">
    <name type="scientific">uncultured Caudovirales phage</name>
    <dbReference type="NCBI Taxonomy" id="2100421"/>
    <lineage>
        <taxon>Viruses</taxon>
        <taxon>Duplodnaviria</taxon>
        <taxon>Heunggongvirae</taxon>
        <taxon>Uroviricota</taxon>
        <taxon>Caudoviricetes</taxon>
        <taxon>Peduoviridae</taxon>
        <taxon>Maltschvirus</taxon>
        <taxon>Maltschvirus maltsch</taxon>
    </lineage>
</organism>
<name>A0A6J5S8X3_9CAUD</name>
<sequence length="358" mass="41040">MAYSNTTGQTKVNVDQLISYAFRDAGKIAEEITPEYADAGKQALFYNLQNLSNRGVNLWLLENQLYGTVTAQQQLVLPASTIDVREANWVYILNLEISQALPLDNANAANLFSGNLDGYATSTIGENWFGASFSPSAATFYVGFNAYVPGNDIANTATYNLAYETSDDLITWTTRQVFPATTLHDTEWAYFNISTTPQYTYYRLRETVLPTFSLRQIVFSQSQQVIPLARLNRDDYWNLPNKQFGSQRSLQYWFDRTIEPSMYLWPVPNNDFQMFQLIIETQMMDVGSLTNEIYVPDRWLPCIQAQLSHKLAMQLPSVDMARVTYLEGQAEKLFMQAADEDRDKSPIYFQPNYSYYTR</sequence>
<proteinExistence type="predicted"/>
<protein>
    <submittedName>
        <fullName evidence="2">Uncharacterized protein</fullName>
    </submittedName>
</protein>
<accession>A0A6J5S8X3</accession>
<evidence type="ECO:0000313" key="1">
    <source>
        <dbReference type="EMBL" id="CAB4195242.1"/>
    </source>
</evidence>
<dbReference type="EMBL" id="LR797360">
    <property type="protein sequence ID" value="CAB4205545.1"/>
    <property type="molecule type" value="Genomic_DNA"/>
</dbReference>